<dbReference type="AlphaFoldDB" id="A0A2T5GLX7"/>
<proteinExistence type="predicted"/>
<feature type="chain" id="PRO_5015655690" evidence="1">
    <location>
        <begin position="23"/>
        <end position="342"/>
    </location>
</feature>
<evidence type="ECO:0000313" key="3">
    <source>
        <dbReference type="EMBL" id="PTQ60334.1"/>
    </source>
</evidence>
<feature type="signal peptide" evidence="1">
    <location>
        <begin position="1"/>
        <end position="22"/>
    </location>
</feature>
<keyword evidence="3" id="KW-0378">Hydrolase</keyword>
<reference evidence="3 4" key="1">
    <citation type="submission" date="2018-04" db="EMBL/GenBank/DDBJ databases">
        <title>Genomic Encyclopedia of Type Strains, Phase III (KMG-III): the genomes of soil and plant-associated and newly described type strains.</title>
        <authorList>
            <person name="Whitman W."/>
        </authorList>
    </citation>
    <scope>NUCLEOTIDE SEQUENCE [LARGE SCALE GENOMIC DNA]</scope>
    <source>
        <strain evidence="3 4">MA101b</strain>
    </source>
</reference>
<evidence type="ECO:0000259" key="2">
    <source>
        <dbReference type="Pfam" id="PF07486"/>
    </source>
</evidence>
<organism evidence="3 4">
    <name type="scientific">Sphingomonas aurantiaca</name>
    <dbReference type="NCBI Taxonomy" id="185949"/>
    <lineage>
        <taxon>Bacteria</taxon>
        <taxon>Pseudomonadati</taxon>
        <taxon>Pseudomonadota</taxon>
        <taxon>Alphaproteobacteria</taxon>
        <taxon>Sphingomonadales</taxon>
        <taxon>Sphingomonadaceae</taxon>
        <taxon>Sphingomonas</taxon>
    </lineage>
</organism>
<dbReference type="Pfam" id="PF07486">
    <property type="entry name" value="Hydrolase_2"/>
    <property type="match status" value="1"/>
</dbReference>
<feature type="domain" description="Cell wall hydrolase SleB" evidence="2">
    <location>
        <begin position="109"/>
        <end position="217"/>
    </location>
</feature>
<keyword evidence="4" id="KW-1185">Reference proteome</keyword>
<evidence type="ECO:0000313" key="4">
    <source>
        <dbReference type="Proteomes" id="UP000244189"/>
    </source>
</evidence>
<dbReference type="GO" id="GO:0016787">
    <property type="term" value="F:hydrolase activity"/>
    <property type="evidence" value="ECO:0007669"/>
    <property type="project" value="UniProtKB-KW"/>
</dbReference>
<dbReference type="Proteomes" id="UP000244189">
    <property type="component" value="Unassembled WGS sequence"/>
</dbReference>
<evidence type="ECO:0000256" key="1">
    <source>
        <dbReference type="SAM" id="SignalP"/>
    </source>
</evidence>
<keyword evidence="1" id="KW-0732">Signal</keyword>
<dbReference type="EMBL" id="QAOG01000003">
    <property type="protein sequence ID" value="PTQ60334.1"/>
    <property type="molecule type" value="Genomic_DNA"/>
</dbReference>
<dbReference type="PROSITE" id="PS51257">
    <property type="entry name" value="PROKAR_LIPOPROTEIN"/>
    <property type="match status" value="1"/>
</dbReference>
<dbReference type="InterPro" id="IPR011105">
    <property type="entry name" value="Cell_wall_hydrolase_SleB"/>
</dbReference>
<dbReference type="RefSeq" id="WP_244185247.1">
    <property type="nucleotide sequence ID" value="NZ_QAOG01000003.1"/>
</dbReference>
<dbReference type="Gene3D" id="1.10.10.2520">
    <property type="entry name" value="Cell wall hydrolase SleB, domain 1"/>
    <property type="match status" value="1"/>
</dbReference>
<dbReference type="InterPro" id="IPR042047">
    <property type="entry name" value="SleB_dom1"/>
</dbReference>
<sequence length="342" mass="35188">MKSSGFGLYPHALISLPALVMATSCLPADRPAVITRIQPERNARALLGRMALHVPDDISAKIATTAPDATLAAATPFVAPPFLTARSGDDANRAADCLTAAVYYEARSQSEDGQRAVAQVVLNRVRDRAFPNSVCGVVYQGAERRTGCQFSFTCDGSMARAREPGAWERARAIAAAALGGSVYAPVGAATSFHTTSILPWWASSLARITTVGAHVFYRWQGALERALTFRQAYAGVEPAWRGGARSASSGVTVVAAQVAGVSVHYGNRDDSADAGAGPGAAPVDAVHGVTVHRGVARSGATVASAGVVQARLVSGVRVHVGGRGAPTLGGGEGLDAVVSDES</sequence>
<comment type="caution">
    <text evidence="3">The sequence shown here is derived from an EMBL/GenBank/DDBJ whole genome shotgun (WGS) entry which is preliminary data.</text>
</comment>
<gene>
    <name evidence="3" type="ORF">C8J26_2045</name>
</gene>
<accession>A0A2T5GLX7</accession>
<name>A0A2T5GLX7_9SPHN</name>
<protein>
    <submittedName>
        <fullName evidence="3">Spore germination cell wall hydrolase CwlJ-like protein</fullName>
    </submittedName>
</protein>